<dbReference type="Proteomes" id="UP000078284">
    <property type="component" value="Chromosome 5"/>
</dbReference>
<organism evidence="3 4">
    <name type="scientific">Arabidopsis thaliana</name>
    <name type="common">Mouse-ear cress</name>
    <dbReference type="NCBI Taxonomy" id="3702"/>
    <lineage>
        <taxon>Eukaryota</taxon>
        <taxon>Viridiplantae</taxon>
        <taxon>Streptophyta</taxon>
        <taxon>Embryophyta</taxon>
        <taxon>Tracheophyta</taxon>
        <taxon>Spermatophyta</taxon>
        <taxon>Magnoliopsida</taxon>
        <taxon>eudicotyledons</taxon>
        <taxon>Gunneridae</taxon>
        <taxon>Pentapetalae</taxon>
        <taxon>rosids</taxon>
        <taxon>malvids</taxon>
        <taxon>Brassicales</taxon>
        <taxon>Brassicaceae</taxon>
        <taxon>Camelineae</taxon>
        <taxon>Arabidopsis</taxon>
    </lineage>
</organism>
<dbReference type="PROSITE" id="PS50011">
    <property type="entry name" value="PROTEIN_KINASE_DOM"/>
    <property type="match status" value="1"/>
</dbReference>
<dbReference type="EMBL" id="LUHQ01000005">
    <property type="protein sequence ID" value="OAO89772.1"/>
    <property type="molecule type" value="Genomic_DNA"/>
</dbReference>
<evidence type="ECO:0000313" key="4">
    <source>
        <dbReference type="Proteomes" id="UP000078284"/>
    </source>
</evidence>
<evidence type="ECO:0000259" key="2">
    <source>
        <dbReference type="PROSITE" id="PS50011"/>
    </source>
</evidence>
<comment type="caution">
    <text evidence="3">The sequence shown here is derived from an EMBL/GenBank/DDBJ whole genome shotgun (WGS) entry which is preliminary data.</text>
</comment>
<evidence type="ECO:0000313" key="3">
    <source>
        <dbReference type="EMBL" id="OAO89772.1"/>
    </source>
</evidence>
<dbReference type="PANTHER" id="PTHR48055">
    <property type="entry name" value="LEUCINE-RICH REPEAT RECEPTOR PROTEIN KINASE EMS1"/>
    <property type="match status" value="1"/>
</dbReference>
<dbReference type="AlphaFoldDB" id="A0A178U9H0"/>
<dbReference type="InterPro" id="IPR051564">
    <property type="entry name" value="LRR_receptor-like_kinase"/>
</dbReference>
<dbReference type="InterPro" id="IPR000719">
    <property type="entry name" value="Prot_kinase_dom"/>
</dbReference>
<feature type="domain" description="Protein kinase" evidence="2">
    <location>
        <begin position="1"/>
        <end position="177"/>
    </location>
</feature>
<proteinExistence type="predicted"/>
<dbReference type="Pfam" id="PF07714">
    <property type="entry name" value="PK_Tyr_Ser-Thr"/>
    <property type="match status" value="1"/>
</dbReference>
<dbReference type="GO" id="GO:0004672">
    <property type="term" value="F:protein kinase activity"/>
    <property type="evidence" value="ECO:0007669"/>
    <property type="project" value="InterPro"/>
</dbReference>
<dbReference type="InterPro" id="IPR011009">
    <property type="entry name" value="Kinase-like_dom_sf"/>
</dbReference>
<reference evidence="4" key="1">
    <citation type="journal article" date="2016" name="Proc. Natl. Acad. Sci. U.S.A.">
        <title>Chromosome-level assembly of Arabidopsis thaliana Ler reveals the extent of translocation and inversion polymorphisms.</title>
        <authorList>
            <person name="Zapata L."/>
            <person name="Ding J."/>
            <person name="Willing E.M."/>
            <person name="Hartwig B."/>
            <person name="Bezdan D."/>
            <person name="Jiao W.B."/>
            <person name="Patel V."/>
            <person name="Velikkakam James G."/>
            <person name="Koornneef M."/>
            <person name="Ossowski S."/>
            <person name="Schneeberger K."/>
        </authorList>
    </citation>
    <scope>NUCLEOTIDE SEQUENCE [LARGE SCALE GENOMIC DNA]</scope>
    <source>
        <strain evidence="4">cv. Landsberg erecta</strain>
    </source>
</reference>
<dbReference type="SUPFAM" id="SSF56112">
    <property type="entry name" value="Protein kinase-like (PK-like)"/>
    <property type="match status" value="1"/>
</dbReference>
<feature type="signal peptide" evidence="1">
    <location>
        <begin position="1"/>
        <end position="21"/>
    </location>
</feature>
<name>A0A178U9H0_ARATH</name>
<keyword evidence="1" id="KW-0732">Signal</keyword>
<dbReference type="Gene3D" id="1.10.510.10">
    <property type="entry name" value="Transferase(Phosphotransferase) domain 1"/>
    <property type="match status" value="1"/>
</dbReference>
<feature type="chain" id="PRO_5008093721" description="Protein kinase domain-containing protein" evidence="1">
    <location>
        <begin position="22"/>
        <end position="177"/>
    </location>
</feature>
<gene>
    <name evidence="3" type="ordered locus">AXX17_At5g36800</name>
</gene>
<accession>A0A178U9H0</accession>
<dbReference type="GO" id="GO:0005524">
    <property type="term" value="F:ATP binding"/>
    <property type="evidence" value="ECO:0007669"/>
    <property type="project" value="InterPro"/>
</dbReference>
<dbReference type="PANTHER" id="PTHR48055:SF55">
    <property type="entry name" value="PROTEIN KINASE DOMAIN-CONTAINING PROTEIN"/>
    <property type="match status" value="1"/>
</dbReference>
<sequence>MLIYFFFRKHIVLFILATFQSYPFDIDTWLQSEDHSRSLTLAEKLNIAIDVASALEYLHVYCHDPVTAHVSDFGLARLLYKFDQESFLNQFSSAGVRGTIGYAAPEYGIGSKPSIQGDVYNFGVLLLEMFTGKTPTDNSFGGGYNLHGYTKSVLSCSTSRGGSNLVETSFASGDKVF</sequence>
<evidence type="ECO:0000256" key="1">
    <source>
        <dbReference type="SAM" id="SignalP"/>
    </source>
</evidence>
<protein>
    <recommendedName>
        <fullName evidence="2">Protein kinase domain-containing protein</fullName>
    </recommendedName>
</protein>
<dbReference type="InterPro" id="IPR001245">
    <property type="entry name" value="Ser-Thr/Tyr_kinase_cat_dom"/>
</dbReference>